<dbReference type="FunFam" id="1.10.10.10:FF:000001">
    <property type="entry name" value="LysR family transcriptional regulator"/>
    <property type="match status" value="1"/>
</dbReference>
<dbReference type="PANTHER" id="PTHR30126">
    <property type="entry name" value="HTH-TYPE TRANSCRIPTIONAL REGULATOR"/>
    <property type="match status" value="1"/>
</dbReference>
<keyword evidence="2" id="KW-0805">Transcription regulation</keyword>
<protein>
    <submittedName>
        <fullName evidence="6">LysR family transcriptional regulator</fullName>
    </submittedName>
</protein>
<comment type="similarity">
    <text evidence="1">Belongs to the LysR transcriptional regulatory family.</text>
</comment>
<feature type="domain" description="HTH lysR-type" evidence="5">
    <location>
        <begin position="1"/>
        <end position="56"/>
    </location>
</feature>
<gene>
    <name evidence="6" type="ORF">KU39_3p117</name>
</gene>
<dbReference type="AlphaFoldDB" id="A0AAC8VLM9"/>
<dbReference type="InterPro" id="IPR036388">
    <property type="entry name" value="WH-like_DNA-bd_sf"/>
</dbReference>
<name>A0AAC8VLM9_PISSA</name>
<dbReference type="CDD" id="cd05466">
    <property type="entry name" value="PBP2_LTTR_substrate"/>
    <property type="match status" value="1"/>
</dbReference>
<dbReference type="SUPFAM" id="SSF46785">
    <property type="entry name" value="Winged helix' DNA-binding domain"/>
    <property type="match status" value="1"/>
</dbReference>
<dbReference type="EMBL" id="CP012511">
    <property type="protein sequence ID" value="ALB24579.1"/>
    <property type="molecule type" value="Genomic_DNA"/>
</dbReference>
<evidence type="ECO:0000313" key="7">
    <source>
        <dbReference type="Proteomes" id="UP000029558"/>
    </source>
</evidence>
<dbReference type="PANTHER" id="PTHR30126:SF64">
    <property type="entry name" value="HTH-TYPE TRANSCRIPTIONAL REGULATOR CITR"/>
    <property type="match status" value="1"/>
</dbReference>
<organism evidence="6 7">
    <name type="scientific">Piscirickettsia salmonis</name>
    <dbReference type="NCBI Taxonomy" id="1238"/>
    <lineage>
        <taxon>Bacteria</taxon>
        <taxon>Pseudomonadati</taxon>
        <taxon>Pseudomonadota</taxon>
        <taxon>Gammaproteobacteria</taxon>
        <taxon>Thiotrichales</taxon>
        <taxon>Piscirickettsiaceae</taxon>
        <taxon>Piscirickettsia</taxon>
    </lineage>
</organism>
<dbReference type="InterPro" id="IPR000847">
    <property type="entry name" value="LysR_HTH_N"/>
</dbReference>
<keyword evidence="3" id="KW-0238">DNA-binding</keyword>
<dbReference type="PROSITE" id="PS50931">
    <property type="entry name" value="HTH_LYSR"/>
    <property type="match status" value="1"/>
</dbReference>
<dbReference type="GO" id="GO:0003700">
    <property type="term" value="F:DNA-binding transcription factor activity"/>
    <property type="evidence" value="ECO:0007669"/>
    <property type="project" value="InterPro"/>
</dbReference>
<evidence type="ECO:0000313" key="6">
    <source>
        <dbReference type="EMBL" id="ALB24579.1"/>
    </source>
</evidence>
<evidence type="ECO:0000256" key="3">
    <source>
        <dbReference type="ARBA" id="ARBA00023125"/>
    </source>
</evidence>
<proteinExistence type="inferred from homology"/>
<reference evidence="6 7" key="1">
    <citation type="journal article" date="2014" name="Genome Announc.">
        <title>Comparative Genome Analysis of Two Isolates of the Fish Pathogen Piscirickettsia salmonis from Different Hosts Reveals Major Differences in Virulence-Associated Secretion Systems.</title>
        <authorList>
            <person name="Bohle H."/>
            <person name="Henriquez P."/>
            <person name="Grothusen H."/>
            <person name="Navas E."/>
            <person name="Sandoval A."/>
            <person name="Bustamante F."/>
            <person name="Bustos P."/>
            <person name="Mancilla M."/>
        </authorList>
    </citation>
    <scope>NUCLEOTIDE SEQUENCE [LARGE SCALE GENOMIC DNA]</scope>
    <source>
        <strain evidence="7">B1-32597</strain>
    </source>
</reference>
<dbReference type="Proteomes" id="UP000029558">
    <property type="component" value="Plasmid pPSB1-3"/>
</dbReference>
<accession>A0AAC8VLM9</accession>
<dbReference type="SUPFAM" id="SSF53850">
    <property type="entry name" value="Periplasmic binding protein-like II"/>
    <property type="match status" value="1"/>
</dbReference>
<dbReference type="GO" id="GO:0000976">
    <property type="term" value="F:transcription cis-regulatory region binding"/>
    <property type="evidence" value="ECO:0007669"/>
    <property type="project" value="TreeGrafter"/>
</dbReference>
<evidence type="ECO:0000256" key="4">
    <source>
        <dbReference type="ARBA" id="ARBA00023163"/>
    </source>
</evidence>
<evidence type="ECO:0000259" key="5">
    <source>
        <dbReference type="PROSITE" id="PS50931"/>
    </source>
</evidence>
<dbReference type="InterPro" id="IPR036390">
    <property type="entry name" value="WH_DNA-bd_sf"/>
</dbReference>
<dbReference type="Gene3D" id="1.10.10.10">
    <property type="entry name" value="Winged helix-like DNA-binding domain superfamily/Winged helix DNA-binding domain"/>
    <property type="match status" value="1"/>
</dbReference>
<dbReference type="InterPro" id="IPR005119">
    <property type="entry name" value="LysR_subst-bd"/>
</dbReference>
<dbReference type="RefSeq" id="WP_230944551.1">
    <property type="nucleotide sequence ID" value="NZ_CP012511.1"/>
</dbReference>
<dbReference type="Pfam" id="PF00126">
    <property type="entry name" value="HTH_1"/>
    <property type="match status" value="1"/>
</dbReference>
<sequence length="172" mass="19427">MKNITAFLAVADTKSFTKASEYIHLTQPAVTKRIANLESQFKIKLFERIGHRIVLTEAGQAFLPRARTIYTEWQNGLHQIANFSQTVCGTLTIGCNNHIATHQLPGLIKNYKNKFPEVDYNFIFRTSSEIIDLIINHNIDIGFISLPRETLSDIIVKKFVSVATSVGILHIQ</sequence>
<geneLocation type="plasmid" evidence="6 7">
    <name>pPSB1-3</name>
</geneLocation>
<keyword evidence="4" id="KW-0804">Transcription</keyword>
<evidence type="ECO:0000256" key="2">
    <source>
        <dbReference type="ARBA" id="ARBA00023015"/>
    </source>
</evidence>
<dbReference type="Pfam" id="PF03466">
    <property type="entry name" value="LysR_substrate"/>
    <property type="match status" value="1"/>
</dbReference>
<dbReference type="PRINTS" id="PR00039">
    <property type="entry name" value="HTHLYSR"/>
</dbReference>
<keyword evidence="6" id="KW-0614">Plasmid</keyword>
<evidence type="ECO:0000256" key="1">
    <source>
        <dbReference type="ARBA" id="ARBA00009437"/>
    </source>
</evidence>
<dbReference type="Gene3D" id="3.40.190.290">
    <property type="match status" value="1"/>
</dbReference>